<dbReference type="Proteomes" id="UP001234178">
    <property type="component" value="Unassembled WGS sequence"/>
</dbReference>
<evidence type="ECO:0000313" key="3">
    <source>
        <dbReference type="Proteomes" id="UP001234178"/>
    </source>
</evidence>
<gene>
    <name evidence="2" type="ORF">OUZ56_020064</name>
</gene>
<evidence type="ECO:0000256" key="1">
    <source>
        <dbReference type="SAM" id="MobiDB-lite"/>
    </source>
</evidence>
<dbReference type="EMBL" id="JAOYFB010000003">
    <property type="protein sequence ID" value="KAK4010945.1"/>
    <property type="molecule type" value="Genomic_DNA"/>
</dbReference>
<comment type="caution">
    <text evidence="2">The sequence shown here is derived from an EMBL/GenBank/DDBJ whole genome shotgun (WGS) entry which is preliminary data.</text>
</comment>
<sequence length="76" mass="9163">MKKNQNSPKITAINRFFIHGHLNFMSIECWRRCKQFTELLERQKSTTSHNGDLMASLFEIRNPKERERNNNERNVQ</sequence>
<evidence type="ECO:0000313" key="2">
    <source>
        <dbReference type="EMBL" id="KAK4010945.1"/>
    </source>
</evidence>
<reference evidence="2 3" key="1">
    <citation type="journal article" date="2023" name="Nucleic Acids Res.">
        <title>The hologenome of Daphnia magna reveals possible DNA methylation and microbiome-mediated evolution of the host genome.</title>
        <authorList>
            <person name="Chaturvedi A."/>
            <person name="Li X."/>
            <person name="Dhandapani V."/>
            <person name="Marshall H."/>
            <person name="Kissane S."/>
            <person name="Cuenca-Cambronero M."/>
            <person name="Asole G."/>
            <person name="Calvet F."/>
            <person name="Ruiz-Romero M."/>
            <person name="Marangio P."/>
            <person name="Guigo R."/>
            <person name="Rago D."/>
            <person name="Mirbahai L."/>
            <person name="Eastwood N."/>
            <person name="Colbourne J.K."/>
            <person name="Zhou J."/>
            <person name="Mallon E."/>
            <person name="Orsini L."/>
        </authorList>
    </citation>
    <scope>NUCLEOTIDE SEQUENCE [LARGE SCALE GENOMIC DNA]</scope>
    <source>
        <strain evidence="2">LRV0_1</strain>
    </source>
</reference>
<name>A0ABQ9ZEG8_9CRUS</name>
<feature type="compositionally biased region" description="Basic and acidic residues" evidence="1">
    <location>
        <begin position="61"/>
        <end position="76"/>
    </location>
</feature>
<organism evidence="2 3">
    <name type="scientific">Daphnia magna</name>
    <dbReference type="NCBI Taxonomy" id="35525"/>
    <lineage>
        <taxon>Eukaryota</taxon>
        <taxon>Metazoa</taxon>
        <taxon>Ecdysozoa</taxon>
        <taxon>Arthropoda</taxon>
        <taxon>Crustacea</taxon>
        <taxon>Branchiopoda</taxon>
        <taxon>Diplostraca</taxon>
        <taxon>Cladocera</taxon>
        <taxon>Anomopoda</taxon>
        <taxon>Daphniidae</taxon>
        <taxon>Daphnia</taxon>
    </lineage>
</organism>
<feature type="region of interest" description="Disordered" evidence="1">
    <location>
        <begin position="44"/>
        <end position="76"/>
    </location>
</feature>
<accession>A0ABQ9ZEG8</accession>
<protein>
    <submittedName>
        <fullName evidence="2">Uncharacterized protein</fullName>
    </submittedName>
</protein>
<keyword evidence="3" id="KW-1185">Reference proteome</keyword>
<proteinExistence type="predicted"/>